<proteinExistence type="predicted"/>
<protein>
    <submittedName>
        <fullName evidence="2">Uncharacterized protein</fullName>
    </submittedName>
</protein>
<dbReference type="AlphaFoldDB" id="A0A1I7WS71"/>
<sequence>MSATYQGFGGLQASAFSQIPSCLNRNRMEKGCSRVVS</sequence>
<evidence type="ECO:0000313" key="2">
    <source>
        <dbReference type="WBParaSite" id="Hba_08032"/>
    </source>
</evidence>
<accession>A0A1I7WS71</accession>
<evidence type="ECO:0000313" key="1">
    <source>
        <dbReference type="Proteomes" id="UP000095283"/>
    </source>
</evidence>
<dbReference type="WBParaSite" id="Hba_08032">
    <property type="protein sequence ID" value="Hba_08032"/>
    <property type="gene ID" value="Hba_08032"/>
</dbReference>
<reference evidence="2" key="1">
    <citation type="submission" date="2016-11" db="UniProtKB">
        <authorList>
            <consortium name="WormBaseParasite"/>
        </authorList>
    </citation>
    <scope>IDENTIFICATION</scope>
</reference>
<keyword evidence="1" id="KW-1185">Reference proteome</keyword>
<name>A0A1I7WS71_HETBA</name>
<organism evidence="1 2">
    <name type="scientific">Heterorhabditis bacteriophora</name>
    <name type="common">Entomopathogenic nematode worm</name>
    <dbReference type="NCBI Taxonomy" id="37862"/>
    <lineage>
        <taxon>Eukaryota</taxon>
        <taxon>Metazoa</taxon>
        <taxon>Ecdysozoa</taxon>
        <taxon>Nematoda</taxon>
        <taxon>Chromadorea</taxon>
        <taxon>Rhabditida</taxon>
        <taxon>Rhabditina</taxon>
        <taxon>Rhabditomorpha</taxon>
        <taxon>Strongyloidea</taxon>
        <taxon>Heterorhabditidae</taxon>
        <taxon>Heterorhabditis</taxon>
    </lineage>
</organism>
<dbReference type="Proteomes" id="UP000095283">
    <property type="component" value="Unplaced"/>
</dbReference>